<name>A0ABP6TBJ4_9ACTN</name>
<dbReference type="InterPro" id="IPR013517">
    <property type="entry name" value="FG-GAP"/>
</dbReference>
<evidence type="ECO:0000313" key="3">
    <source>
        <dbReference type="EMBL" id="GAA3397468.1"/>
    </source>
</evidence>
<dbReference type="InterPro" id="IPR028994">
    <property type="entry name" value="Integrin_alpha_N"/>
</dbReference>
<dbReference type="SUPFAM" id="SSF69318">
    <property type="entry name" value="Integrin alpha N-terminal domain"/>
    <property type="match status" value="1"/>
</dbReference>
<dbReference type="EMBL" id="BAAAYN010000066">
    <property type="protein sequence ID" value="GAA3397468.1"/>
    <property type="molecule type" value="Genomic_DNA"/>
</dbReference>
<organism evidence="3 4">
    <name type="scientific">Cryptosporangium minutisporangium</name>
    <dbReference type="NCBI Taxonomy" id="113569"/>
    <lineage>
        <taxon>Bacteria</taxon>
        <taxon>Bacillati</taxon>
        <taxon>Actinomycetota</taxon>
        <taxon>Actinomycetes</taxon>
        <taxon>Cryptosporangiales</taxon>
        <taxon>Cryptosporangiaceae</taxon>
        <taxon>Cryptosporangium</taxon>
    </lineage>
</organism>
<evidence type="ECO:0000256" key="1">
    <source>
        <dbReference type="ARBA" id="ARBA00022729"/>
    </source>
</evidence>
<keyword evidence="4" id="KW-1185">Reference proteome</keyword>
<keyword evidence="1" id="KW-0732">Signal</keyword>
<accession>A0ABP6TBJ4</accession>
<dbReference type="Gene3D" id="2.60.40.10">
    <property type="entry name" value="Immunoglobulins"/>
    <property type="match status" value="3"/>
</dbReference>
<sequence length="1005" mass="102433">MLASPPAGAVDYIADPTYGGADRTALGGYTDVLGIDAVAFEAGGLAGDERYVLGQRQGGVDPRPVTLTRFTAAGDRDTAWGTNGAVTVANLPANTTVSHLVYDSNGGGRLYVVGRSGTNVIIAALDAAGAAVGGFGTLGVATRASGLGASYEAGFTVVDVEMSGTSLVIATQAVSTAGDRDARIMRVTSAGAFDTFGTGGIATLPTGLGTGALSIGGIAVLATSNNIVGTAQIAGSAGADSQSVVFAVAGTTGGPETAGTPLTTFGGTGGNPVGQSTALETAFETGGRSWTNEALGDAIEAADSAGKVVISGRAGTSLFLARVNANGTIDENWGGGGISPTTLQSNCSSGQPELASNSSRYWLTNDCGGSGEIFRFYLGGSPDTTFGAGGTVRLRGIDFGYAGSVSAEPITFTAGGAVVGAGTTRTVVGETRYDVASWRLAQVVPPVAPVFNPLTVLVGGGGTVAVGNSQTFDADFTGTAPVTIRWESRAPGASDWATVATGPGTLNQVLTTSTDSTLTVLNVSAAQHGTQYRAVGTNVAGTAMTSPATLAITNFPTITTQPLSERVFTGADNTTFTVAFTGTPNPTVQWQTRASANGSWANVSGSNLTVVTGASSSTLTVVDAPQALNNTQFRAILTNTLGTVTTNAVTLEVTGGPVINTQPQDQTADEGDDVTFSVSATAPVSPPLSYQWQRSTTGAENSFSNIPGATSASYTRSNVTGADDNTFYQVRITDAAGNFEYSRIATLTVDEGEEPEPTDVAWGDYDASGRTDIATYRNGVFAWQGGSDNFGQTGDRFVVGNFDEDPEFDKTVVRGNTWMIEDGPSVAFGRSTDIPVSGDFTGDGQADIAVFRPSNGTWYYQGGPAAGVQHGTVGDVPAAADYNGDGTDEIAVFRPSNGTWYVRGAASVKYGQRGDIPVRGDWNGDGDADRMVFRPSNGTWYLHGGANVQYGASGDIPLAGDFDGDGASDYAVYRPSKGTWHFRGKPTVTFNANGAMPVTGESATS</sequence>
<dbReference type="PROSITE" id="PS50835">
    <property type="entry name" value="IG_LIKE"/>
    <property type="match status" value="1"/>
</dbReference>
<dbReference type="InterPro" id="IPR003599">
    <property type="entry name" value="Ig_sub"/>
</dbReference>
<dbReference type="Pfam" id="PF13517">
    <property type="entry name" value="FG-GAP_3"/>
    <property type="match status" value="1"/>
</dbReference>
<proteinExistence type="predicted"/>
<reference evidence="4" key="1">
    <citation type="journal article" date="2019" name="Int. J. Syst. Evol. Microbiol.">
        <title>The Global Catalogue of Microorganisms (GCM) 10K type strain sequencing project: providing services to taxonomists for standard genome sequencing and annotation.</title>
        <authorList>
            <consortium name="The Broad Institute Genomics Platform"/>
            <consortium name="The Broad Institute Genome Sequencing Center for Infectious Disease"/>
            <person name="Wu L."/>
            <person name="Ma J."/>
        </authorList>
    </citation>
    <scope>NUCLEOTIDE SEQUENCE [LARGE SCALE GENOMIC DNA]</scope>
    <source>
        <strain evidence="4">JCM 9458</strain>
    </source>
</reference>
<evidence type="ECO:0000259" key="2">
    <source>
        <dbReference type="PROSITE" id="PS50835"/>
    </source>
</evidence>
<dbReference type="SUPFAM" id="SSF48726">
    <property type="entry name" value="Immunoglobulin"/>
    <property type="match status" value="3"/>
</dbReference>
<feature type="domain" description="Ig-like" evidence="2">
    <location>
        <begin position="657"/>
        <end position="748"/>
    </location>
</feature>
<gene>
    <name evidence="3" type="ORF">GCM10020369_77780</name>
</gene>
<dbReference type="Proteomes" id="UP001501676">
    <property type="component" value="Unassembled WGS sequence"/>
</dbReference>
<dbReference type="RefSeq" id="WP_345733334.1">
    <property type="nucleotide sequence ID" value="NZ_BAAAYN010000066.1"/>
</dbReference>
<dbReference type="InterPro" id="IPR013783">
    <property type="entry name" value="Ig-like_fold"/>
</dbReference>
<dbReference type="PANTHER" id="PTHR39431">
    <property type="entry name" value="FRPA/C-RELATED PROTEIN"/>
    <property type="match status" value="1"/>
</dbReference>
<dbReference type="PANTHER" id="PTHR39431:SF1">
    <property type="entry name" value="FRPA_C-RELATED PROTEIN"/>
    <property type="match status" value="1"/>
</dbReference>
<protein>
    <recommendedName>
        <fullName evidence="2">Ig-like domain-containing protein</fullName>
    </recommendedName>
</protein>
<dbReference type="SMART" id="SM00409">
    <property type="entry name" value="IG"/>
    <property type="match status" value="2"/>
</dbReference>
<comment type="caution">
    <text evidence="3">The sequence shown here is derived from an EMBL/GenBank/DDBJ whole genome shotgun (WGS) entry which is preliminary data.</text>
</comment>
<evidence type="ECO:0000313" key="4">
    <source>
        <dbReference type="Proteomes" id="UP001501676"/>
    </source>
</evidence>
<dbReference type="InterPro" id="IPR036179">
    <property type="entry name" value="Ig-like_dom_sf"/>
</dbReference>
<dbReference type="InterPro" id="IPR007110">
    <property type="entry name" value="Ig-like_dom"/>
</dbReference>